<dbReference type="SUPFAM" id="SSF81321">
    <property type="entry name" value="Family A G protein-coupled receptor-like"/>
    <property type="match status" value="1"/>
</dbReference>
<dbReference type="PROSITE" id="PS51891">
    <property type="entry name" value="CENP_V_GFA"/>
    <property type="match status" value="1"/>
</dbReference>
<keyword evidence="7 9" id="KW-0472">Membrane</keyword>
<dbReference type="Gene3D" id="2.170.150.70">
    <property type="match status" value="1"/>
</dbReference>
<dbReference type="Proteomes" id="UP000663868">
    <property type="component" value="Unassembled WGS sequence"/>
</dbReference>
<dbReference type="SUPFAM" id="SSF51316">
    <property type="entry name" value="Mss4-like"/>
    <property type="match status" value="1"/>
</dbReference>
<feature type="domain" description="CENP-V/GFA" evidence="11">
    <location>
        <begin position="280"/>
        <end position="408"/>
    </location>
</feature>
<feature type="transmembrane region" description="Helical" evidence="9">
    <location>
        <begin position="98"/>
        <end position="124"/>
    </location>
</feature>
<dbReference type="PANTHER" id="PTHR33337:SF40">
    <property type="entry name" value="CENP-V_GFA DOMAIN-CONTAINING PROTEIN-RELATED"/>
    <property type="match status" value="1"/>
</dbReference>
<comment type="similarity">
    <text evidence="2">Belongs to the Gfa family.</text>
</comment>
<evidence type="ECO:0000256" key="1">
    <source>
        <dbReference type="ARBA" id="ARBA00004370"/>
    </source>
</evidence>
<evidence type="ECO:0000256" key="8">
    <source>
        <dbReference type="ARBA" id="ARBA00023239"/>
    </source>
</evidence>
<dbReference type="Proteomes" id="UP000663860">
    <property type="component" value="Unassembled WGS sequence"/>
</dbReference>
<dbReference type="AlphaFoldDB" id="A0A815D7L5"/>
<organism evidence="12 14">
    <name type="scientific">Adineta steineri</name>
    <dbReference type="NCBI Taxonomy" id="433720"/>
    <lineage>
        <taxon>Eukaryota</taxon>
        <taxon>Metazoa</taxon>
        <taxon>Spiralia</taxon>
        <taxon>Gnathifera</taxon>
        <taxon>Rotifera</taxon>
        <taxon>Eurotatoria</taxon>
        <taxon>Bdelloidea</taxon>
        <taxon>Adinetida</taxon>
        <taxon>Adinetidae</taxon>
        <taxon>Adineta</taxon>
    </lineage>
</organism>
<dbReference type="GO" id="GO:0016846">
    <property type="term" value="F:carbon-sulfur lyase activity"/>
    <property type="evidence" value="ECO:0007669"/>
    <property type="project" value="InterPro"/>
</dbReference>
<keyword evidence="3 9" id="KW-0812">Transmembrane</keyword>
<dbReference type="GO" id="GO:0016020">
    <property type="term" value="C:membrane"/>
    <property type="evidence" value="ECO:0007669"/>
    <property type="project" value="UniProtKB-SubCell"/>
</dbReference>
<keyword evidence="5" id="KW-0862">Zinc</keyword>
<dbReference type="Pfam" id="PF04828">
    <property type="entry name" value="GFA"/>
    <property type="match status" value="1"/>
</dbReference>
<keyword evidence="8" id="KW-0456">Lyase</keyword>
<dbReference type="EMBL" id="CAJOBB010002445">
    <property type="protein sequence ID" value="CAF3969555.1"/>
    <property type="molecule type" value="Genomic_DNA"/>
</dbReference>
<evidence type="ECO:0000256" key="9">
    <source>
        <dbReference type="SAM" id="Phobius"/>
    </source>
</evidence>
<dbReference type="InterPro" id="IPR006913">
    <property type="entry name" value="CENP-V/GFA"/>
</dbReference>
<feature type="domain" description="G-protein coupled receptors family 1 profile" evidence="10">
    <location>
        <begin position="36"/>
        <end position="239"/>
    </location>
</feature>
<dbReference type="InterPro" id="IPR017452">
    <property type="entry name" value="GPCR_Rhodpsn_7TM"/>
</dbReference>
<comment type="subcellular location">
    <subcellularLocation>
        <location evidence="1">Membrane</location>
    </subcellularLocation>
</comment>
<dbReference type="PANTHER" id="PTHR33337">
    <property type="entry name" value="GFA DOMAIN-CONTAINING PROTEIN"/>
    <property type="match status" value="1"/>
</dbReference>
<evidence type="ECO:0000256" key="3">
    <source>
        <dbReference type="ARBA" id="ARBA00022692"/>
    </source>
</evidence>
<gene>
    <name evidence="12" type="ORF">IZO911_LOCUS33676</name>
    <name evidence="13" type="ORF">KXQ929_LOCUS26691</name>
</gene>
<dbReference type="PROSITE" id="PS50262">
    <property type="entry name" value="G_PROTEIN_RECEP_F1_2"/>
    <property type="match status" value="1"/>
</dbReference>
<evidence type="ECO:0000256" key="7">
    <source>
        <dbReference type="ARBA" id="ARBA00023136"/>
    </source>
</evidence>
<feature type="transmembrane region" description="Helical" evidence="9">
    <location>
        <begin position="227"/>
        <end position="245"/>
    </location>
</feature>
<dbReference type="Gene3D" id="1.20.1070.10">
    <property type="entry name" value="Rhodopsin 7-helix transmembrane proteins"/>
    <property type="match status" value="1"/>
</dbReference>
<name>A0A815D7L5_9BILA</name>
<feature type="transmembrane region" description="Helical" evidence="9">
    <location>
        <begin position="136"/>
        <end position="157"/>
    </location>
</feature>
<reference evidence="12" key="1">
    <citation type="submission" date="2021-02" db="EMBL/GenBank/DDBJ databases">
        <authorList>
            <person name="Nowell W R."/>
        </authorList>
    </citation>
    <scope>NUCLEOTIDE SEQUENCE</scope>
</reference>
<evidence type="ECO:0000259" key="10">
    <source>
        <dbReference type="PROSITE" id="PS50262"/>
    </source>
</evidence>
<keyword evidence="4" id="KW-0479">Metal-binding</keyword>
<evidence type="ECO:0000256" key="6">
    <source>
        <dbReference type="ARBA" id="ARBA00022989"/>
    </source>
</evidence>
<feature type="transmembrane region" description="Helical" evidence="9">
    <location>
        <begin position="56"/>
        <end position="78"/>
    </location>
</feature>
<sequence length="422" mass="47879">MTTNTTSSNTFVVYLANIQKQITRTLVVPLVVGFIGNFISCIVFRQKQLRSNAMSLLLTAASIFNIIVLIYGIGTSLYGVDHTSPETYSVVFCKIRIYIRHILLMTVRSYITLASAASFALTSSRTNLRSLCEMRYVKWAIVVVPFIWPLIAIHMPFFTIIRNNQCVNANSYVIPYAIYFFLVVGIFPVVSMVIFILLTVKNLRSLRRRIQPSLVNRVTLKSRDQQFIRMLSALVIMYVTTNLFYPSNVLYSAITNWSYKSSDRIAIESVVYSITTSSELIGHCLCGEIKVKIQRESLNDISNGAYLCHCENCKRAGGGLCSYGLRLPEDKVVVLDSKSLIKKYDDTNTKSKNLLERYFCSQCGSPIYGKRSNSPNILSIKLSLFSDKIDQLPCPIKQIFCKEMMKWEKKIDGAKHYDESAE</sequence>
<feature type="transmembrane region" description="Helical" evidence="9">
    <location>
        <begin position="26"/>
        <end position="44"/>
    </location>
</feature>
<feature type="transmembrane region" description="Helical" evidence="9">
    <location>
        <begin position="177"/>
        <end position="200"/>
    </location>
</feature>
<accession>A0A815D7L5</accession>
<evidence type="ECO:0008006" key="15">
    <source>
        <dbReference type="Google" id="ProtNLM"/>
    </source>
</evidence>
<protein>
    <recommendedName>
        <fullName evidence="15">G-protein coupled receptors family 1 profile domain-containing protein</fullName>
    </recommendedName>
</protein>
<dbReference type="EMBL" id="CAJNOE010000629">
    <property type="protein sequence ID" value="CAF1294003.1"/>
    <property type="molecule type" value="Genomic_DNA"/>
</dbReference>
<evidence type="ECO:0000259" key="11">
    <source>
        <dbReference type="PROSITE" id="PS51891"/>
    </source>
</evidence>
<proteinExistence type="inferred from homology"/>
<dbReference type="GO" id="GO:0046872">
    <property type="term" value="F:metal ion binding"/>
    <property type="evidence" value="ECO:0007669"/>
    <property type="project" value="UniProtKB-KW"/>
</dbReference>
<evidence type="ECO:0000313" key="13">
    <source>
        <dbReference type="EMBL" id="CAF3969555.1"/>
    </source>
</evidence>
<dbReference type="InterPro" id="IPR011057">
    <property type="entry name" value="Mss4-like_sf"/>
</dbReference>
<evidence type="ECO:0000256" key="4">
    <source>
        <dbReference type="ARBA" id="ARBA00022723"/>
    </source>
</evidence>
<evidence type="ECO:0000256" key="2">
    <source>
        <dbReference type="ARBA" id="ARBA00005495"/>
    </source>
</evidence>
<evidence type="ECO:0000313" key="14">
    <source>
        <dbReference type="Proteomes" id="UP000663860"/>
    </source>
</evidence>
<comment type="caution">
    <text evidence="12">The sequence shown here is derived from an EMBL/GenBank/DDBJ whole genome shotgun (WGS) entry which is preliminary data.</text>
</comment>
<evidence type="ECO:0000313" key="12">
    <source>
        <dbReference type="EMBL" id="CAF1294003.1"/>
    </source>
</evidence>
<evidence type="ECO:0000256" key="5">
    <source>
        <dbReference type="ARBA" id="ARBA00022833"/>
    </source>
</evidence>
<keyword evidence="6 9" id="KW-1133">Transmembrane helix</keyword>